<gene>
    <name evidence="3" type="ORF">C9994_06595</name>
    <name evidence="2" type="ORF">GCM10011506_13480</name>
</gene>
<dbReference type="EMBL" id="PYVU01000043">
    <property type="protein sequence ID" value="PTB96617.1"/>
    <property type="molecule type" value="Genomic_DNA"/>
</dbReference>
<dbReference type="RefSeq" id="WP_188461558.1">
    <property type="nucleotide sequence ID" value="NZ_BAABHU010000003.1"/>
</dbReference>
<sequence>MLKYKFIFFFILASCFTVSAQSVSDSIPKKPQLLLIGISPDYLKLHTLLLDESEKWEAAVNLTLLEKVSFVGEYGIAQLTPEDAYKNATYISEGSYFRIGADYHLTVIPSNYLLLGIRYSRSTFDESIDYTSENPIFPNTSGSIDRSNLTAQWFELVISSEKKVKRLFKKDIPDFLSVGFRLRLKSYLDYEDFEIYETKEIPGYGMTNTSLNPEINLYLKFRINLL</sequence>
<evidence type="ECO:0008006" key="6">
    <source>
        <dbReference type="Google" id="ProtNLM"/>
    </source>
</evidence>
<dbReference type="Pfam" id="PF19515">
    <property type="entry name" value="DUF6048"/>
    <property type="match status" value="1"/>
</dbReference>
<name>A0A2T4DS46_9BACT</name>
<evidence type="ECO:0000313" key="5">
    <source>
        <dbReference type="Proteomes" id="UP000636010"/>
    </source>
</evidence>
<proteinExistence type="predicted"/>
<reference evidence="2" key="1">
    <citation type="journal article" date="2014" name="Int. J. Syst. Evol. Microbiol.">
        <title>Complete genome of a new Firmicutes species belonging to the dominant human colonic microbiota ('Ruminococcus bicirculans') reveals two chromosomes and a selective capacity to utilize plant glucans.</title>
        <authorList>
            <consortium name="NISC Comparative Sequencing Program"/>
            <person name="Wegmann U."/>
            <person name="Louis P."/>
            <person name="Goesmann A."/>
            <person name="Henrissat B."/>
            <person name="Duncan S.H."/>
            <person name="Flint H.J."/>
        </authorList>
    </citation>
    <scope>NUCLEOTIDE SEQUENCE</scope>
    <source>
        <strain evidence="2">CGMCC 1.10832</strain>
    </source>
</reference>
<reference evidence="3 4" key="2">
    <citation type="submission" date="2018-03" db="EMBL/GenBank/DDBJ databases">
        <title>Cross-interface Injection: A General Nanoliter Liquid Handling Method Applied to Single Cells Genome Amplification Automated Nanoliter Liquid Handling Applied to Single Cell Multiple Displacement Amplification.</title>
        <authorList>
            <person name="Yun J."/>
            <person name="Xu P."/>
            <person name="Xu J."/>
            <person name="Dai X."/>
            <person name="Wang Y."/>
            <person name="Zheng X."/>
            <person name="Cao C."/>
            <person name="Yi Q."/>
            <person name="Zhu Y."/>
            <person name="Wang L."/>
            <person name="Dong Z."/>
            <person name="Huang Y."/>
            <person name="Huang L."/>
            <person name="Du W."/>
        </authorList>
    </citation>
    <scope>NUCLEOTIDE SEQUENCE [LARGE SCALE GENOMIC DNA]</scope>
    <source>
        <strain evidence="3 4">Z-D1-2</strain>
    </source>
</reference>
<evidence type="ECO:0000313" key="4">
    <source>
        <dbReference type="Proteomes" id="UP000240608"/>
    </source>
</evidence>
<feature type="chain" id="PRO_5015581389" description="Outer membrane protein beta-barrel domain-containing protein" evidence="1">
    <location>
        <begin position="21"/>
        <end position="226"/>
    </location>
</feature>
<dbReference type="EMBL" id="BMEC01000003">
    <property type="protein sequence ID" value="GGC29380.1"/>
    <property type="molecule type" value="Genomic_DNA"/>
</dbReference>
<dbReference type="AlphaFoldDB" id="A0A2T4DS46"/>
<protein>
    <recommendedName>
        <fullName evidence="6">Outer membrane protein beta-barrel domain-containing protein</fullName>
    </recommendedName>
</protein>
<evidence type="ECO:0000256" key="1">
    <source>
        <dbReference type="SAM" id="SignalP"/>
    </source>
</evidence>
<dbReference type="Proteomes" id="UP000636010">
    <property type="component" value="Unassembled WGS sequence"/>
</dbReference>
<reference evidence="2" key="4">
    <citation type="submission" date="2024-05" db="EMBL/GenBank/DDBJ databases">
        <authorList>
            <person name="Sun Q."/>
            <person name="Zhou Y."/>
        </authorList>
    </citation>
    <scope>NUCLEOTIDE SEQUENCE</scope>
    <source>
        <strain evidence="2">CGMCC 1.10832</strain>
    </source>
</reference>
<comment type="caution">
    <text evidence="3">The sequence shown here is derived from an EMBL/GenBank/DDBJ whole genome shotgun (WGS) entry which is preliminary data.</text>
</comment>
<dbReference type="Proteomes" id="UP000240608">
    <property type="component" value="Unassembled WGS sequence"/>
</dbReference>
<keyword evidence="1" id="KW-0732">Signal</keyword>
<keyword evidence="5" id="KW-1185">Reference proteome</keyword>
<dbReference type="InterPro" id="IPR046111">
    <property type="entry name" value="DUF6048"/>
</dbReference>
<organism evidence="3 4">
    <name type="scientific">Marivirga lumbricoides</name>
    <dbReference type="NCBI Taxonomy" id="1046115"/>
    <lineage>
        <taxon>Bacteria</taxon>
        <taxon>Pseudomonadati</taxon>
        <taxon>Bacteroidota</taxon>
        <taxon>Cytophagia</taxon>
        <taxon>Cytophagales</taxon>
        <taxon>Marivirgaceae</taxon>
        <taxon>Marivirga</taxon>
    </lineage>
</organism>
<accession>A0A2T4DS46</accession>
<evidence type="ECO:0000313" key="3">
    <source>
        <dbReference type="EMBL" id="PTB96617.1"/>
    </source>
</evidence>
<reference evidence="5" key="3">
    <citation type="journal article" date="2019" name="Int. J. Syst. Evol. Microbiol.">
        <title>The Global Catalogue of Microorganisms (GCM) 10K type strain sequencing project: providing services to taxonomists for standard genome sequencing and annotation.</title>
        <authorList>
            <consortium name="The Broad Institute Genomics Platform"/>
            <consortium name="The Broad Institute Genome Sequencing Center for Infectious Disease"/>
            <person name="Wu L."/>
            <person name="Ma J."/>
        </authorList>
    </citation>
    <scope>NUCLEOTIDE SEQUENCE [LARGE SCALE GENOMIC DNA]</scope>
    <source>
        <strain evidence="5">CGMCC 1.10832</strain>
    </source>
</reference>
<evidence type="ECO:0000313" key="2">
    <source>
        <dbReference type="EMBL" id="GGC29380.1"/>
    </source>
</evidence>
<feature type="signal peptide" evidence="1">
    <location>
        <begin position="1"/>
        <end position="20"/>
    </location>
</feature>